<name>A0A9E6Y020_9ACTN</name>
<dbReference type="Pfam" id="PF01475">
    <property type="entry name" value="FUR"/>
    <property type="match status" value="1"/>
</dbReference>
<dbReference type="Proteomes" id="UP001162834">
    <property type="component" value="Chromosome"/>
</dbReference>
<dbReference type="InterPro" id="IPR002481">
    <property type="entry name" value="FUR"/>
</dbReference>
<evidence type="ECO:0000256" key="4">
    <source>
        <dbReference type="ARBA" id="ARBA00023015"/>
    </source>
</evidence>
<dbReference type="InterPro" id="IPR043135">
    <property type="entry name" value="Fur_C"/>
</dbReference>
<dbReference type="RefSeq" id="WP_259311210.1">
    <property type="nucleotide sequence ID" value="NZ_CP087164.1"/>
</dbReference>
<keyword evidence="6" id="KW-0804">Transcription</keyword>
<dbReference type="SUPFAM" id="SSF46785">
    <property type="entry name" value="Winged helix' DNA-binding domain"/>
    <property type="match status" value="1"/>
</dbReference>
<evidence type="ECO:0000256" key="7">
    <source>
        <dbReference type="PIRSR" id="PIRSR602481-1"/>
    </source>
</evidence>
<evidence type="ECO:0000313" key="9">
    <source>
        <dbReference type="Proteomes" id="UP001162834"/>
    </source>
</evidence>
<evidence type="ECO:0000256" key="1">
    <source>
        <dbReference type="ARBA" id="ARBA00007957"/>
    </source>
</evidence>
<accession>A0A9E6Y020</accession>
<comment type="similarity">
    <text evidence="1">Belongs to the Fur family.</text>
</comment>
<evidence type="ECO:0000256" key="5">
    <source>
        <dbReference type="ARBA" id="ARBA00023125"/>
    </source>
</evidence>
<keyword evidence="4" id="KW-0805">Transcription regulation</keyword>
<proteinExistence type="inferred from homology"/>
<feature type="binding site" evidence="7">
    <location>
        <position position="144"/>
    </location>
    <ligand>
        <name>Zn(2+)</name>
        <dbReference type="ChEBI" id="CHEBI:29105"/>
    </ligand>
</feature>
<keyword evidence="3 7" id="KW-0862">Zinc</keyword>
<dbReference type="GO" id="GO:1900376">
    <property type="term" value="P:regulation of secondary metabolite biosynthetic process"/>
    <property type="evidence" value="ECO:0007669"/>
    <property type="project" value="TreeGrafter"/>
</dbReference>
<sequence>MADGAHIQLPEDALCSALRERGQRVTPQRLTIARVVRELDRHVTAEQVLTAVSDRLPGVSLPTVYATLELLEELGSVRRVSAGGGAVLYDPRTHPHHHVVCTRCGAVADIDAPLDDEAVITAARDAGFEPERADTVVHGICMACRS</sequence>
<gene>
    <name evidence="8" type="primary">perR_2</name>
    <name evidence="8" type="ORF">DSM104329_03561</name>
</gene>
<dbReference type="PANTHER" id="PTHR33202:SF7">
    <property type="entry name" value="FERRIC UPTAKE REGULATION PROTEIN"/>
    <property type="match status" value="1"/>
</dbReference>
<dbReference type="InterPro" id="IPR036390">
    <property type="entry name" value="WH_DNA-bd_sf"/>
</dbReference>
<comment type="cofactor">
    <cofactor evidence="7">
        <name>Zn(2+)</name>
        <dbReference type="ChEBI" id="CHEBI:29105"/>
    </cofactor>
    <text evidence="7">Binds 1 zinc ion per subunit.</text>
</comment>
<keyword evidence="7" id="KW-0479">Metal-binding</keyword>
<evidence type="ECO:0000256" key="3">
    <source>
        <dbReference type="ARBA" id="ARBA00022833"/>
    </source>
</evidence>
<feature type="binding site" evidence="7">
    <location>
        <position position="141"/>
    </location>
    <ligand>
        <name>Zn(2+)</name>
        <dbReference type="ChEBI" id="CHEBI:29105"/>
    </ligand>
</feature>
<evidence type="ECO:0000313" key="8">
    <source>
        <dbReference type="EMBL" id="UGS37147.1"/>
    </source>
</evidence>
<organism evidence="8 9">
    <name type="scientific">Capillimicrobium parvum</name>
    <dbReference type="NCBI Taxonomy" id="2884022"/>
    <lineage>
        <taxon>Bacteria</taxon>
        <taxon>Bacillati</taxon>
        <taxon>Actinomycetota</taxon>
        <taxon>Thermoleophilia</taxon>
        <taxon>Solirubrobacterales</taxon>
        <taxon>Capillimicrobiaceae</taxon>
        <taxon>Capillimicrobium</taxon>
    </lineage>
</organism>
<dbReference type="KEGG" id="sbae:DSM104329_03561"/>
<feature type="binding site" evidence="7">
    <location>
        <position position="101"/>
    </location>
    <ligand>
        <name>Zn(2+)</name>
        <dbReference type="ChEBI" id="CHEBI:29105"/>
    </ligand>
</feature>
<evidence type="ECO:0000256" key="6">
    <source>
        <dbReference type="ARBA" id="ARBA00023163"/>
    </source>
</evidence>
<dbReference type="GO" id="GO:0003700">
    <property type="term" value="F:DNA-binding transcription factor activity"/>
    <property type="evidence" value="ECO:0007669"/>
    <property type="project" value="InterPro"/>
</dbReference>
<dbReference type="GO" id="GO:0045892">
    <property type="term" value="P:negative regulation of DNA-templated transcription"/>
    <property type="evidence" value="ECO:0007669"/>
    <property type="project" value="TreeGrafter"/>
</dbReference>
<dbReference type="PANTHER" id="PTHR33202">
    <property type="entry name" value="ZINC UPTAKE REGULATION PROTEIN"/>
    <property type="match status" value="1"/>
</dbReference>
<dbReference type="Gene3D" id="1.10.10.10">
    <property type="entry name" value="Winged helix-like DNA-binding domain superfamily/Winged helix DNA-binding domain"/>
    <property type="match status" value="1"/>
</dbReference>
<protein>
    <submittedName>
        <fullName evidence="8">Peroxide-responsive repressor PerR</fullName>
    </submittedName>
</protein>
<dbReference type="GO" id="GO:0008270">
    <property type="term" value="F:zinc ion binding"/>
    <property type="evidence" value="ECO:0007669"/>
    <property type="project" value="TreeGrafter"/>
</dbReference>
<dbReference type="Gene3D" id="3.30.1490.190">
    <property type="match status" value="1"/>
</dbReference>
<keyword evidence="5" id="KW-0238">DNA-binding</keyword>
<keyword evidence="9" id="KW-1185">Reference proteome</keyword>
<reference evidence="8" key="1">
    <citation type="journal article" date="2022" name="Int. J. Syst. Evol. Microbiol.">
        <title>Pseudomonas aegrilactucae sp. nov. and Pseudomonas morbosilactucae sp. nov., pathogens causing bacterial rot of lettuce in Japan.</title>
        <authorList>
            <person name="Sawada H."/>
            <person name="Fujikawa T."/>
            <person name="Satou M."/>
        </authorList>
    </citation>
    <scope>NUCLEOTIDE SEQUENCE</scope>
    <source>
        <strain evidence="8">0166_1</strain>
    </source>
</reference>
<evidence type="ECO:0000256" key="2">
    <source>
        <dbReference type="ARBA" id="ARBA00022491"/>
    </source>
</evidence>
<dbReference type="InterPro" id="IPR036388">
    <property type="entry name" value="WH-like_DNA-bd_sf"/>
</dbReference>
<feature type="binding site" evidence="7">
    <location>
        <position position="104"/>
    </location>
    <ligand>
        <name>Zn(2+)</name>
        <dbReference type="ChEBI" id="CHEBI:29105"/>
    </ligand>
</feature>
<dbReference type="GO" id="GO:0000976">
    <property type="term" value="F:transcription cis-regulatory region binding"/>
    <property type="evidence" value="ECO:0007669"/>
    <property type="project" value="TreeGrafter"/>
</dbReference>
<dbReference type="EMBL" id="CP087164">
    <property type="protein sequence ID" value="UGS37147.1"/>
    <property type="molecule type" value="Genomic_DNA"/>
</dbReference>
<dbReference type="CDD" id="cd07153">
    <property type="entry name" value="Fur_like"/>
    <property type="match status" value="1"/>
</dbReference>
<keyword evidence="2" id="KW-0678">Repressor</keyword>
<dbReference type="AlphaFoldDB" id="A0A9E6Y020"/>